<accession>A0A1F5YRI3</accession>
<dbReference type="Gene3D" id="2.60.40.4070">
    <property type="match status" value="1"/>
</dbReference>
<proteinExistence type="predicted"/>
<dbReference type="InterPro" id="IPR025965">
    <property type="entry name" value="FlgD/Vpr_Ig-like"/>
</dbReference>
<dbReference type="Proteomes" id="UP000179129">
    <property type="component" value="Unassembled WGS sequence"/>
</dbReference>
<evidence type="ECO:0000313" key="3">
    <source>
        <dbReference type="EMBL" id="OGG02790.1"/>
    </source>
</evidence>
<feature type="signal peptide" evidence="1">
    <location>
        <begin position="1"/>
        <end position="26"/>
    </location>
</feature>
<dbReference type="NCBIfam" id="TIGR04183">
    <property type="entry name" value="Por_Secre_tail"/>
    <property type="match status" value="1"/>
</dbReference>
<name>A0A1F5YRI3_9BACT</name>
<feature type="domain" description="FlgD/Vpr Ig-like" evidence="2">
    <location>
        <begin position="115"/>
        <end position="179"/>
    </location>
</feature>
<reference evidence="3 4" key="1">
    <citation type="journal article" date="2016" name="Nat. Commun.">
        <title>Thousands of microbial genomes shed light on interconnected biogeochemical processes in an aquifer system.</title>
        <authorList>
            <person name="Anantharaman K."/>
            <person name="Brown C.T."/>
            <person name="Hug L.A."/>
            <person name="Sharon I."/>
            <person name="Castelle C.J."/>
            <person name="Probst A.J."/>
            <person name="Thomas B.C."/>
            <person name="Singh A."/>
            <person name="Wilkins M.J."/>
            <person name="Karaoz U."/>
            <person name="Brodie E.L."/>
            <person name="Williams K.H."/>
            <person name="Hubbard S.S."/>
            <person name="Banfield J.F."/>
        </authorList>
    </citation>
    <scope>NUCLEOTIDE SEQUENCE [LARGE SCALE GENOMIC DNA]</scope>
</reference>
<feature type="chain" id="PRO_5009522591" description="FlgD/Vpr Ig-like domain-containing protein" evidence="1">
    <location>
        <begin position="27"/>
        <end position="192"/>
    </location>
</feature>
<keyword evidence="1" id="KW-0732">Signal</keyword>
<dbReference type="EMBL" id="MFIX01000172">
    <property type="protein sequence ID" value="OGG02790.1"/>
    <property type="molecule type" value="Genomic_DNA"/>
</dbReference>
<sequence length="192" mass="20439">MNKIRSMTAVLAAALLLLAQTGPALFAVEKVKSDQGYNVKLSSSTIELEFPDGSVLSTPLNFDGKSLDKITANGGMAQKLLDEAYQQLGVEKNASLPKAFSLAQNSPNPFNPSTTISYAIPESSGEVAVKLSVFNIRGQVVKTLVNESQAPGAYLVGWDGTSDTGQRVASGVYFYRLEAGGFISTRKMVVLK</sequence>
<comment type="caution">
    <text evidence="3">The sequence shown here is derived from an EMBL/GenBank/DDBJ whole genome shotgun (WGS) entry which is preliminary data.</text>
</comment>
<organism evidence="3 4">
    <name type="scientific">Candidatus Glassbacteria bacterium RIFCSPLOWO2_12_FULL_58_11</name>
    <dbReference type="NCBI Taxonomy" id="1817867"/>
    <lineage>
        <taxon>Bacteria</taxon>
        <taxon>Candidatus Glassiibacteriota</taxon>
    </lineage>
</organism>
<evidence type="ECO:0000313" key="4">
    <source>
        <dbReference type="Proteomes" id="UP000179129"/>
    </source>
</evidence>
<dbReference type="InterPro" id="IPR026444">
    <property type="entry name" value="Secre_tail"/>
</dbReference>
<dbReference type="STRING" id="1817867.A3F83_05865"/>
<evidence type="ECO:0000256" key="1">
    <source>
        <dbReference type="SAM" id="SignalP"/>
    </source>
</evidence>
<evidence type="ECO:0000259" key="2">
    <source>
        <dbReference type="Pfam" id="PF13860"/>
    </source>
</evidence>
<protein>
    <recommendedName>
        <fullName evidence="2">FlgD/Vpr Ig-like domain-containing protein</fullName>
    </recommendedName>
</protein>
<dbReference type="Pfam" id="PF13860">
    <property type="entry name" value="FlgD_ig"/>
    <property type="match status" value="1"/>
</dbReference>
<dbReference type="AlphaFoldDB" id="A0A1F5YRI3"/>
<gene>
    <name evidence="3" type="ORF">A3F83_05865</name>
</gene>